<gene>
    <name evidence="1" type="ORF">B9Z19DRAFT_1108891</name>
</gene>
<sequence>MPFNYFLTETTALVEKATGKIVYLLPPFGGVPGDTAIRSNCGPKPLHGLNVTEVVEVVSENYRTVGPGHRILNHGVARGPGLPPGIEDGDQFFLYPPEKMLERKAVPANGFSIKGLNVRSGNIHLIPVKHLLPNPQAKANADFDYVSSYPLHAHSFLHRTSPINFPIASSPSPTNRVHDTFTLWGAIKYMTWSPPSGPVTEDPIVFGINHRTKSLGYVRLHCLSTLTASDRSTWHEQNMPVHHFTPPATSSTNLSMSNLAMTGPLLPPPAIDHDFNFESCVERDCKDHDWEIQCNGNSQLMEERRLATQASNAWSGSNVGDQAEMLEAFEDTIGWGRV</sequence>
<dbReference type="Proteomes" id="UP000244722">
    <property type="component" value="Unassembled WGS sequence"/>
</dbReference>
<organism evidence="1 2">
    <name type="scientific">Tuber borchii</name>
    <name type="common">White truffle</name>
    <dbReference type="NCBI Taxonomy" id="42251"/>
    <lineage>
        <taxon>Eukaryota</taxon>
        <taxon>Fungi</taxon>
        <taxon>Dikarya</taxon>
        <taxon>Ascomycota</taxon>
        <taxon>Pezizomycotina</taxon>
        <taxon>Pezizomycetes</taxon>
        <taxon>Pezizales</taxon>
        <taxon>Tuberaceae</taxon>
        <taxon>Tuber</taxon>
    </lineage>
</organism>
<dbReference type="AlphaFoldDB" id="A0A2T6ZPP1"/>
<comment type="caution">
    <text evidence="1">The sequence shown here is derived from an EMBL/GenBank/DDBJ whole genome shotgun (WGS) entry which is preliminary data.</text>
</comment>
<reference evidence="1 2" key="1">
    <citation type="submission" date="2017-04" db="EMBL/GenBank/DDBJ databases">
        <title>Draft genome sequence of Tuber borchii Vittad., a whitish edible truffle.</title>
        <authorList>
            <consortium name="DOE Joint Genome Institute"/>
            <person name="Murat C."/>
            <person name="Kuo A."/>
            <person name="Barry K.W."/>
            <person name="Clum A."/>
            <person name="Dockter R.B."/>
            <person name="Fauchery L."/>
            <person name="Iotti M."/>
            <person name="Kohler A."/>
            <person name="Labutti K."/>
            <person name="Lindquist E.A."/>
            <person name="Lipzen A."/>
            <person name="Ohm R.A."/>
            <person name="Wang M."/>
            <person name="Grigoriev I.V."/>
            <person name="Zambonelli A."/>
            <person name="Martin F.M."/>
        </authorList>
    </citation>
    <scope>NUCLEOTIDE SEQUENCE [LARGE SCALE GENOMIC DNA]</scope>
    <source>
        <strain evidence="1 2">Tbo3840</strain>
    </source>
</reference>
<accession>A0A2T6ZPP1</accession>
<evidence type="ECO:0000313" key="2">
    <source>
        <dbReference type="Proteomes" id="UP000244722"/>
    </source>
</evidence>
<proteinExistence type="predicted"/>
<dbReference type="EMBL" id="NESQ01000153">
    <property type="protein sequence ID" value="PUU77442.1"/>
    <property type="molecule type" value="Genomic_DNA"/>
</dbReference>
<protein>
    <submittedName>
        <fullName evidence="1">Uncharacterized protein</fullName>
    </submittedName>
</protein>
<keyword evidence="2" id="KW-1185">Reference proteome</keyword>
<evidence type="ECO:0000313" key="1">
    <source>
        <dbReference type="EMBL" id="PUU77442.1"/>
    </source>
</evidence>
<name>A0A2T6ZPP1_TUBBO</name>